<evidence type="ECO:0008006" key="4">
    <source>
        <dbReference type="Google" id="ProtNLM"/>
    </source>
</evidence>
<organism evidence="2 3">
    <name type="scientific">Amanita thiersii Skay4041</name>
    <dbReference type="NCBI Taxonomy" id="703135"/>
    <lineage>
        <taxon>Eukaryota</taxon>
        <taxon>Fungi</taxon>
        <taxon>Dikarya</taxon>
        <taxon>Basidiomycota</taxon>
        <taxon>Agaricomycotina</taxon>
        <taxon>Agaricomycetes</taxon>
        <taxon>Agaricomycetidae</taxon>
        <taxon>Agaricales</taxon>
        <taxon>Pluteineae</taxon>
        <taxon>Amanitaceae</taxon>
        <taxon>Amanita</taxon>
    </lineage>
</organism>
<feature type="compositionally biased region" description="Polar residues" evidence="1">
    <location>
        <begin position="289"/>
        <end position="305"/>
    </location>
</feature>
<dbReference type="Proteomes" id="UP000242287">
    <property type="component" value="Unassembled WGS sequence"/>
</dbReference>
<dbReference type="STRING" id="703135.A0A2A9N989"/>
<dbReference type="Gene3D" id="3.10.20.90">
    <property type="entry name" value="Phosphatidylinositol 3-kinase Catalytic Subunit, Chain A, domain 1"/>
    <property type="match status" value="2"/>
</dbReference>
<feature type="compositionally biased region" description="Basic and acidic residues" evidence="1">
    <location>
        <begin position="47"/>
        <end position="59"/>
    </location>
</feature>
<proteinExistence type="predicted"/>
<dbReference type="AlphaFoldDB" id="A0A2A9N989"/>
<evidence type="ECO:0000313" key="2">
    <source>
        <dbReference type="EMBL" id="PFH46528.1"/>
    </source>
</evidence>
<dbReference type="OrthoDB" id="3365399at2759"/>
<feature type="compositionally biased region" description="Polar residues" evidence="1">
    <location>
        <begin position="326"/>
        <end position="353"/>
    </location>
</feature>
<accession>A0A2A9N989</accession>
<reference evidence="2 3" key="1">
    <citation type="submission" date="2014-02" db="EMBL/GenBank/DDBJ databases">
        <title>Transposable element dynamics among asymbiotic and ectomycorrhizal Amanita fungi.</title>
        <authorList>
            <consortium name="DOE Joint Genome Institute"/>
            <person name="Hess J."/>
            <person name="Skrede I."/>
            <person name="Wolfe B."/>
            <person name="LaButti K."/>
            <person name="Ohm R.A."/>
            <person name="Grigoriev I.V."/>
            <person name="Pringle A."/>
        </authorList>
    </citation>
    <scope>NUCLEOTIDE SEQUENCE [LARGE SCALE GENOMIC DNA]</scope>
    <source>
        <strain evidence="2 3">SKay4041</strain>
    </source>
</reference>
<sequence length="465" mass="52627">MFMRNRKRTSTAWQQLREIDKKTKVVVSISDNDPEIRSPQRKKRHKQSEPEIPRWQRDENFIRMLSEELSDNSDLDTVEVKTVDSNHTPTRPSKQKERSRSRSITPPPAPPILEIQMARNIVRQTLDPHRRAMSPVALDLDDSTDTIILDPELARIAKSVALESTLDGPPRRFQTPTGEQDTVLLSVRWQPYPQDPNGSEDVWVFKMNRDDTFRDLFEATAEEASILTANLVITYNRARIFPSVSPRALNMWTEAELVACEKTTHAYLQSQSRAETESIIIESQQQQQFSRNKPSSSTSQPTSRIIPSGTPAIEIDSDDDSDEPPTQSIISTQPLPASQQTYTQPQAKSQPYTRDSDAESDVDDNKFKIVLQSSLTQGRHITLTVRPTTKCGSIVKAFLKKAGLADQYPQVFADANVDATQKRGRRKTPIQKDPRIYIDGEKMENETEIGEADLEDGDMVEVVGL</sequence>
<feature type="compositionally biased region" description="Basic and acidic residues" evidence="1">
    <location>
        <begin position="430"/>
        <end position="444"/>
    </location>
</feature>
<feature type="region of interest" description="Disordered" evidence="1">
    <location>
        <begin position="24"/>
        <end position="59"/>
    </location>
</feature>
<feature type="region of interest" description="Disordered" evidence="1">
    <location>
        <begin position="423"/>
        <end position="444"/>
    </location>
</feature>
<dbReference type="EMBL" id="KZ302182">
    <property type="protein sequence ID" value="PFH46528.1"/>
    <property type="molecule type" value="Genomic_DNA"/>
</dbReference>
<protein>
    <recommendedName>
        <fullName evidence="4">Rad60/SUMO-like domain-containing protein</fullName>
    </recommendedName>
</protein>
<feature type="region of interest" description="Disordered" evidence="1">
    <location>
        <begin position="282"/>
        <end position="361"/>
    </location>
</feature>
<keyword evidence="3" id="KW-1185">Reference proteome</keyword>
<name>A0A2A9N989_9AGAR</name>
<feature type="region of interest" description="Disordered" evidence="1">
    <location>
        <begin position="73"/>
        <end position="111"/>
    </location>
</feature>
<gene>
    <name evidence="2" type="ORF">AMATHDRAFT_50986</name>
</gene>
<evidence type="ECO:0000256" key="1">
    <source>
        <dbReference type="SAM" id="MobiDB-lite"/>
    </source>
</evidence>
<evidence type="ECO:0000313" key="3">
    <source>
        <dbReference type="Proteomes" id="UP000242287"/>
    </source>
</evidence>